<comment type="similarity">
    <text evidence="3">Belongs to the peptidase M10B family.</text>
</comment>
<dbReference type="Gene3D" id="2.60.120.380">
    <property type="match status" value="1"/>
</dbReference>
<dbReference type="InterPro" id="IPR018511">
    <property type="entry name" value="Hemolysin-typ_Ca-bd_CS"/>
</dbReference>
<dbReference type="Pfam" id="PF00353">
    <property type="entry name" value="HemolysinCabind"/>
    <property type="match status" value="5"/>
</dbReference>
<dbReference type="PROSITE" id="PS00330">
    <property type="entry name" value="HEMOLYSIN_CALCIUM"/>
    <property type="match status" value="5"/>
</dbReference>
<reference evidence="9" key="1">
    <citation type="submission" date="2016-10" db="EMBL/GenBank/DDBJ databases">
        <authorList>
            <person name="Varghese N."/>
            <person name="Submissions S."/>
        </authorList>
    </citation>
    <scope>NUCLEOTIDE SEQUENCE [LARGE SCALE GENOMIC DNA]</scope>
    <source>
        <strain evidence="9">CGMCC 1.9108</strain>
    </source>
</reference>
<dbReference type="AlphaFoldDB" id="A0A1G7E7F4"/>
<dbReference type="EMBL" id="FMZV01000024">
    <property type="protein sequence ID" value="SDE59648.1"/>
    <property type="molecule type" value="Genomic_DNA"/>
</dbReference>
<dbReference type="RefSeq" id="WP_093037337.1">
    <property type="nucleotide sequence ID" value="NZ_FMZV01000024.1"/>
</dbReference>
<dbReference type="PRINTS" id="PR00313">
    <property type="entry name" value="CABNDNGRPT"/>
</dbReference>
<dbReference type="GO" id="GO:0005615">
    <property type="term" value="C:extracellular space"/>
    <property type="evidence" value="ECO:0007669"/>
    <property type="project" value="InterPro"/>
</dbReference>
<evidence type="ECO:0000256" key="3">
    <source>
        <dbReference type="ARBA" id="ARBA00009490"/>
    </source>
</evidence>
<dbReference type="InterPro" id="IPR050557">
    <property type="entry name" value="RTX_toxin/Mannuronan_C5-epim"/>
</dbReference>
<dbReference type="GO" id="GO:0008270">
    <property type="term" value="F:zinc ion binding"/>
    <property type="evidence" value="ECO:0007669"/>
    <property type="project" value="InterPro"/>
</dbReference>
<protein>
    <submittedName>
        <fullName evidence="8">Ca2+-binding protein, RTX toxin-related</fullName>
    </submittedName>
</protein>
<dbReference type="InterPro" id="IPR001343">
    <property type="entry name" value="Hemolysn_Ca-bd"/>
</dbReference>
<feature type="domain" description="Peptidase metallopeptidase" evidence="7">
    <location>
        <begin position="60"/>
        <end position="326"/>
    </location>
</feature>
<proteinExistence type="inferred from homology"/>
<dbReference type="GO" id="GO:0005509">
    <property type="term" value="F:calcium ion binding"/>
    <property type="evidence" value="ECO:0007669"/>
    <property type="project" value="InterPro"/>
</dbReference>
<feature type="region of interest" description="Disordered" evidence="6">
    <location>
        <begin position="616"/>
        <end position="654"/>
    </location>
</feature>
<keyword evidence="4" id="KW-0964">Secreted</keyword>
<evidence type="ECO:0000313" key="8">
    <source>
        <dbReference type="EMBL" id="SDE59648.1"/>
    </source>
</evidence>
<comment type="subcellular location">
    <subcellularLocation>
        <location evidence="2">Secreted</location>
    </subcellularLocation>
</comment>
<evidence type="ECO:0000256" key="4">
    <source>
        <dbReference type="ARBA" id="ARBA00022525"/>
    </source>
</evidence>
<organism evidence="8 9">
    <name type="scientific">Ruegeria marina</name>
    <dbReference type="NCBI Taxonomy" id="639004"/>
    <lineage>
        <taxon>Bacteria</taxon>
        <taxon>Pseudomonadati</taxon>
        <taxon>Pseudomonadota</taxon>
        <taxon>Alphaproteobacteria</taxon>
        <taxon>Rhodobacterales</taxon>
        <taxon>Roseobacteraceae</taxon>
        <taxon>Ruegeria</taxon>
    </lineage>
</organism>
<dbReference type="InterPro" id="IPR013858">
    <property type="entry name" value="Peptidase_M10B_C"/>
</dbReference>
<dbReference type="GO" id="GO:0006508">
    <property type="term" value="P:proteolysis"/>
    <property type="evidence" value="ECO:0007669"/>
    <property type="project" value="InterPro"/>
</dbReference>
<dbReference type="Pfam" id="PF08548">
    <property type="entry name" value="Peptidase_M10_C"/>
    <property type="match status" value="1"/>
</dbReference>
<evidence type="ECO:0000256" key="5">
    <source>
        <dbReference type="ARBA" id="ARBA00022737"/>
    </source>
</evidence>
<dbReference type="SUPFAM" id="SSF55486">
    <property type="entry name" value="Metalloproteases ('zincins'), catalytic domain"/>
    <property type="match status" value="1"/>
</dbReference>
<dbReference type="Gene3D" id="2.150.10.10">
    <property type="entry name" value="Serralysin-like metalloprotease, C-terminal"/>
    <property type="match status" value="5"/>
</dbReference>
<dbReference type="InterPro" id="IPR011049">
    <property type="entry name" value="Serralysin-like_metalloprot_C"/>
</dbReference>
<dbReference type="Proteomes" id="UP000199628">
    <property type="component" value="Unassembled WGS sequence"/>
</dbReference>
<feature type="region of interest" description="Disordered" evidence="6">
    <location>
        <begin position="678"/>
        <end position="716"/>
    </location>
</feature>
<dbReference type="SMART" id="SM00235">
    <property type="entry name" value="ZnMc"/>
    <property type="match status" value="1"/>
</dbReference>
<dbReference type="CDD" id="cd04277">
    <property type="entry name" value="ZnMc_serralysin_like"/>
    <property type="match status" value="1"/>
</dbReference>
<dbReference type="PANTHER" id="PTHR38340:SF1">
    <property type="entry name" value="S-LAYER PROTEIN"/>
    <property type="match status" value="1"/>
</dbReference>
<dbReference type="SUPFAM" id="SSF51120">
    <property type="entry name" value="beta-Roll"/>
    <property type="match status" value="3"/>
</dbReference>
<evidence type="ECO:0000256" key="6">
    <source>
        <dbReference type="SAM" id="MobiDB-lite"/>
    </source>
</evidence>
<evidence type="ECO:0000259" key="7">
    <source>
        <dbReference type="SMART" id="SM00235"/>
    </source>
</evidence>
<feature type="compositionally biased region" description="Gly residues" evidence="6">
    <location>
        <begin position="620"/>
        <end position="632"/>
    </location>
</feature>
<keyword evidence="9" id="KW-1185">Reference proteome</keyword>
<sequence>MCQICTSFRPFDPACGYAALSAEPLNAVPAVSVSISQSVEGTPAEIADYMVNGYWAGLGQGPRAPELGSGNSLTVDLGGLDAARQAVARAALEAWSDVTGITFVDFVPQPLAQVSENGDAAAGVSTTAQVAPGERFNGTLGGADNSDWVRLDVTNGTNYTITLTGISLSDPLLVLRDVNGAALLTVDDVAPGNPDPVMSFTATGDGYFLLDVQAADGGGGSYALDVVSGTGGSGAQITFRSDMPGSITNASVSGQTQLSAEVNITQNWGNGILSYDNYTFMTYIHEIGHALGLGHPGLYNADAVYGQDEVFANDSWQMSAMSYFNQTENTSIIASRAVAVTPMLADVLAIQQIYGTPTTLRSGDTVYGAGTNLTGYLGDLFRLWSGEAAADPALFRDNPFAFTLVDSGGTDTVDMSFVTAAQRIDLRAGHFSDVDGLIGNMGIAFGTVIENAVGGSGNDTLTGNAADNRLTGGAGNDLIQGGGGTGDRAVYALAMAQATVTRQGDATVVSSALGTDTLTGIEYLVFSDQTLALIGSTTEPTGGNDTLTGTEGDDLISGFAGNDSILGLGGNDTLYGGPGGDTLDGGAGNDLLGGTTENDLLLGGWGNDQAYGAAGDDTIRGGGGSDTLGGSAGNDQIHGDDGNDGLWGSFGDDTIEGGAGADTLGGFWGTDSLSGGAGNDELWGAGGNDTLDGGDDDDRVGAGVDDDRVSGGAGNDQVFGGLGNDTVFGNDGNDTLYGAAGDDVIDGGLGSDEMYAGPGTDRIIFSAGQDTVFFFSATEDRVDLSGVAAITGFADLTANHLAEVNGSAVITDGLGNALRLDGIAAAALGAEDFLFQ</sequence>
<accession>A0A1G7E7F4</accession>
<comment type="cofactor">
    <cofactor evidence="1">
        <name>Ca(2+)</name>
        <dbReference type="ChEBI" id="CHEBI:29108"/>
    </cofactor>
</comment>
<name>A0A1G7E7F4_9RHOB</name>
<keyword evidence="5" id="KW-0677">Repeat</keyword>
<dbReference type="OrthoDB" id="419320at2"/>
<evidence type="ECO:0000313" key="9">
    <source>
        <dbReference type="Proteomes" id="UP000199628"/>
    </source>
</evidence>
<evidence type="ECO:0000256" key="2">
    <source>
        <dbReference type="ARBA" id="ARBA00004613"/>
    </source>
</evidence>
<gene>
    <name evidence="8" type="ORF">SAMN04488239_12420</name>
</gene>
<dbReference type="InterPro" id="IPR006026">
    <property type="entry name" value="Peptidase_Metallo"/>
</dbReference>
<dbReference type="PANTHER" id="PTHR38340">
    <property type="entry name" value="S-LAYER PROTEIN"/>
    <property type="match status" value="1"/>
</dbReference>
<dbReference type="InterPro" id="IPR034033">
    <property type="entry name" value="Serralysin-like"/>
</dbReference>
<evidence type="ECO:0000256" key="1">
    <source>
        <dbReference type="ARBA" id="ARBA00001913"/>
    </source>
</evidence>
<dbReference type="STRING" id="639004.SAMN04488239_12420"/>
<dbReference type="GO" id="GO:0008237">
    <property type="term" value="F:metallopeptidase activity"/>
    <property type="evidence" value="ECO:0007669"/>
    <property type="project" value="InterPro"/>
</dbReference>